<comment type="similarity">
    <text evidence="1 3">Belongs to the short-chain dehydrogenases/reductases (SDR) family.</text>
</comment>
<dbReference type="PROSITE" id="PS00061">
    <property type="entry name" value="ADH_SHORT"/>
    <property type="match status" value="1"/>
</dbReference>
<dbReference type="PRINTS" id="PR00080">
    <property type="entry name" value="SDRFAMILY"/>
</dbReference>
<dbReference type="SUPFAM" id="SSF51735">
    <property type="entry name" value="NAD(P)-binding Rossmann-fold domains"/>
    <property type="match status" value="1"/>
</dbReference>
<dbReference type="AlphaFoldDB" id="F5Z349"/>
<dbReference type="PANTHER" id="PTHR44196">
    <property type="entry name" value="DEHYDROGENASE/REDUCTASE SDR FAMILY MEMBER 7B"/>
    <property type="match status" value="1"/>
</dbReference>
<dbReference type="FunFam" id="3.40.50.720:FF:000084">
    <property type="entry name" value="Short-chain dehydrogenase reductase"/>
    <property type="match status" value="1"/>
</dbReference>
<name>F5Z349_MYCSD</name>
<dbReference type="Proteomes" id="UP000009224">
    <property type="component" value="Chromosome"/>
</dbReference>
<dbReference type="RefSeq" id="WP_013830656.1">
    <property type="nucleotide sequence ID" value="NZ_LZIM01000043.1"/>
</dbReference>
<dbReference type="InterPro" id="IPR020904">
    <property type="entry name" value="Sc_DH/Rdtase_CS"/>
</dbReference>
<dbReference type="Gene3D" id="3.40.50.720">
    <property type="entry name" value="NAD(P)-binding Rossmann-like Domain"/>
    <property type="match status" value="1"/>
</dbReference>
<dbReference type="PRINTS" id="PR00081">
    <property type="entry name" value="GDHRDH"/>
</dbReference>
<gene>
    <name evidence="4" type="ordered locus">JDM601_3731</name>
    <name evidence="5" type="ORF">A5771_14405</name>
</gene>
<organism evidence="4 6">
    <name type="scientific">Mycolicibacter sinensis (strain JDM601)</name>
    <name type="common">Mycobacterium sinense</name>
    <dbReference type="NCBI Taxonomy" id="875328"/>
    <lineage>
        <taxon>Bacteria</taxon>
        <taxon>Bacillati</taxon>
        <taxon>Actinomycetota</taxon>
        <taxon>Actinomycetes</taxon>
        <taxon>Mycobacteriales</taxon>
        <taxon>Mycobacteriaceae</taxon>
        <taxon>Mycolicibacter</taxon>
    </lineage>
</organism>
<proteinExistence type="inferred from homology"/>
<dbReference type="Pfam" id="PF00106">
    <property type="entry name" value="adh_short"/>
    <property type="match status" value="1"/>
</dbReference>
<evidence type="ECO:0000313" key="5">
    <source>
        <dbReference type="EMBL" id="OBG03117.1"/>
    </source>
</evidence>
<dbReference type="EMBL" id="CP002329">
    <property type="protein sequence ID" value="AEF37731.1"/>
    <property type="molecule type" value="Genomic_DNA"/>
</dbReference>
<dbReference type="EMBL" id="LZIN01000075">
    <property type="protein sequence ID" value="OBG03117.1"/>
    <property type="molecule type" value="Genomic_DNA"/>
</dbReference>
<evidence type="ECO:0000313" key="7">
    <source>
        <dbReference type="Proteomes" id="UP000093985"/>
    </source>
</evidence>
<dbReference type="GO" id="GO:0016020">
    <property type="term" value="C:membrane"/>
    <property type="evidence" value="ECO:0007669"/>
    <property type="project" value="TreeGrafter"/>
</dbReference>
<evidence type="ECO:0000256" key="2">
    <source>
        <dbReference type="ARBA" id="ARBA00023002"/>
    </source>
</evidence>
<keyword evidence="2" id="KW-0560">Oxidoreductase</keyword>
<reference evidence="4 6" key="2">
    <citation type="journal article" date="2011" name="J. Bacteriol.">
        <title>Complete genome sequence of a novel clinical isolate, the nontuberculous Mycobacterium strain JDM601.</title>
        <authorList>
            <person name="Zhang Z.Y."/>
            <person name="Sun Z.Q."/>
            <person name="Wang Z.L."/>
            <person name="Wen Z.L."/>
            <person name="Sun Q.W."/>
            <person name="Zhu Z.Q."/>
            <person name="Song Y.Z."/>
            <person name="Zhao J.W."/>
            <person name="Wang H.H."/>
            <person name="Zhang S.L."/>
            <person name="Guo X.K."/>
        </authorList>
    </citation>
    <scope>NUCLEOTIDE SEQUENCE [LARGE SCALE GENOMIC DNA]</scope>
    <source>
        <strain evidence="4 6">JDM601</strain>
    </source>
</reference>
<evidence type="ECO:0000256" key="3">
    <source>
        <dbReference type="RuleBase" id="RU000363"/>
    </source>
</evidence>
<evidence type="ECO:0000313" key="6">
    <source>
        <dbReference type="Proteomes" id="UP000009224"/>
    </source>
</evidence>
<dbReference type="GO" id="GO:0016491">
    <property type="term" value="F:oxidoreductase activity"/>
    <property type="evidence" value="ECO:0007669"/>
    <property type="project" value="UniProtKB-KW"/>
</dbReference>
<sequence length="256" mass="26874">MGARVAVVTGAASGIGRVAATRLAADGWAVAAVDLPGAALERAASELGATAFPCDVSDAEQVSMAADAVRARVGAIDRLVNAAGIATAGRIDALAPEQFSRTMAINYLGTVHWVQAVLPDMQRQRRGEIGLIASMAGWMPSPQMGAYTATKFAVVGLAETLAMEQRHSGVIVRCVCPMAVKTPMLDDILGQGRHERLRRLVPLITPEKVVDALDKSLAKRGGKVMVLPDLSSALAWRARRWTPGLLTAALSVTETA</sequence>
<evidence type="ECO:0000256" key="1">
    <source>
        <dbReference type="ARBA" id="ARBA00006484"/>
    </source>
</evidence>
<reference evidence="5" key="4">
    <citation type="submission" date="2016-06" db="EMBL/GenBank/DDBJ databases">
        <authorList>
            <person name="Kjaerup R.B."/>
            <person name="Dalgaard T.S."/>
            <person name="Juul-Madsen H.R."/>
        </authorList>
    </citation>
    <scope>NUCLEOTIDE SEQUENCE [LARGE SCALE GENOMIC DNA]</scope>
    <source>
        <strain evidence="5">852014-51077_SCH5608930-a</strain>
    </source>
</reference>
<dbReference type="STRING" id="875328.JDM601_3731"/>
<reference evidence="4" key="1">
    <citation type="submission" date="2010-11" db="EMBL/GenBank/DDBJ databases">
        <authorList>
            <person name="Zhang Z."/>
            <person name="Zhang S."/>
            <person name="Wen Z."/>
            <person name="Guo X."/>
        </authorList>
    </citation>
    <scope>NUCLEOTIDE SEQUENCE</scope>
    <source>
        <strain evidence="4">JDM601</strain>
    </source>
</reference>
<reference evidence="7" key="3">
    <citation type="submission" date="2016-06" db="EMBL/GenBank/DDBJ databases">
        <authorList>
            <person name="Sutton G."/>
            <person name="Brinkac L."/>
            <person name="Sanka R."/>
            <person name="Adams M."/>
            <person name="Lau E."/>
            <person name="Mehaffy C."/>
            <person name="Tameris M."/>
            <person name="Hatherill M."/>
            <person name="Hanekom W."/>
            <person name="Mahomed H."/>
            <person name="Mcshane H."/>
        </authorList>
    </citation>
    <scope>NUCLEOTIDE SEQUENCE [LARGE SCALE GENOMIC DNA]</scope>
    <source>
        <strain evidence="7">852014-51077_SCH5608930-a</strain>
    </source>
</reference>
<dbReference type="InterPro" id="IPR036291">
    <property type="entry name" value="NAD(P)-bd_dom_sf"/>
</dbReference>
<keyword evidence="6" id="KW-1185">Reference proteome</keyword>
<dbReference type="KEGG" id="mjd:JDM601_3731"/>
<dbReference type="eggNOG" id="COG4221">
    <property type="taxonomic scope" value="Bacteria"/>
</dbReference>
<accession>F5Z349</accession>
<evidence type="ECO:0000313" key="4">
    <source>
        <dbReference type="EMBL" id="AEF37731.1"/>
    </source>
</evidence>
<dbReference type="Proteomes" id="UP000093985">
    <property type="component" value="Unassembled WGS sequence"/>
</dbReference>
<dbReference type="InterPro" id="IPR002347">
    <property type="entry name" value="SDR_fam"/>
</dbReference>
<dbReference type="OrthoDB" id="9775296at2"/>
<protein>
    <submittedName>
        <fullName evidence="4">Short-chain membrane-associated dehydrogenase</fullName>
    </submittedName>
</protein>
<dbReference type="HOGENOM" id="CLU_010194_2_1_11"/>
<dbReference type="PANTHER" id="PTHR44196:SF1">
    <property type="entry name" value="DEHYDROGENASE_REDUCTASE SDR FAMILY MEMBER 7B"/>
    <property type="match status" value="1"/>
</dbReference>
<dbReference type="CDD" id="cd05233">
    <property type="entry name" value="SDR_c"/>
    <property type="match status" value="1"/>
</dbReference>